<dbReference type="EMBL" id="JAFJZO010000034">
    <property type="protein sequence ID" value="KAG5493966.1"/>
    <property type="molecule type" value="Genomic_DNA"/>
</dbReference>
<dbReference type="Proteomes" id="UP000674318">
    <property type="component" value="Unassembled WGS sequence"/>
</dbReference>
<evidence type="ECO:0008006" key="4">
    <source>
        <dbReference type="Google" id="ProtNLM"/>
    </source>
</evidence>
<dbReference type="OrthoDB" id="269728at2759"/>
<gene>
    <name evidence="2" type="ORF">JKF63_01798</name>
</gene>
<protein>
    <recommendedName>
        <fullName evidence="4">Membrane magnesium transporter</fullName>
    </recommendedName>
</protein>
<dbReference type="KEGG" id="phet:94287921"/>
<dbReference type="GeneID" id="94287921"/>
<evidence type="ECO:0000256" key="1">
    <source>
        <dbReference type="SAM" id="Phobius"/>
    </source>
</evidence>
<comment type="caution">
    <text evidence="2">The sequence shown here is derived from an EMBL/GenBank/DDBJ whole genome shotgun (WGS) entry which is preliminary data.</text>
</comment>
<proteinExistence type="predicted"/>
<accession>A0A836HIS9</accession>
<reference evidence="2 3" key="1">
    <citation type="submission" date="2021-02" db="EMBL/GenBank/DDBJ databases">
        <title>Porcisia hertigi Genome sequencing and assembly.</title>
        <authorList>
            <person name="Almutairi H."/>
            <person name="Gatherer D."/>
        </authorList>
    </citation>
    <scope>NUCLEOTIDE SEQUENCE [LARGE SCALE GENOMIC DNA]</scope>
    <source>
        <strain evidence="2 3">C119</strain>
    </source>
</reference>
<keyword evidence="1" id="KW-0472">Membrane</keyword>
<keyword evidence="1" id="KW-0812">Transmembrane</keyword>
<evidence type="ECO:0000313" key="2">
    <source>
        <dbReference type="EMBL" id="KAG5493966.1"/>
    </source>
</evidence>
<keyword evidence="3" id="KW-1185">Reference proteome</keyword>
<sequence length="132" mass="14731">MAVLDFFFYAGLLLLAHSLYMALSIRQQLQAAHHKRGYIPETGFGGHRVSSTAMMVPITIEVLAGVVLGILGFAHRHKMQKARTCDVNKCLRYDDQMNTGVGFIHFNHRGAIACEKDELKDDGKSLAQKKNE</sequence>
<dbReference type="RefSeq" id="XP_067754001.1">
    <property type="nucleotide sequence ID" value="XM_067897844.1"/>
</dbReference>
<evidence type="ECO:0000313" key="3">
    <source>
        <dbReference type="Proteomes" id="UP000674318"/>
    </source>
</evidence>
<dbReference type="AlphaFoldDB" id="A0A836HIS9"/>
<organism evidence="2 3">
    <name type="scientific">Porcisia hertigi</name>
    <dbReference type="NCBI Taxonomy" id="2761500"/>
    <lineage>
        <taxon>Eukaryota</taxon>
        <taxon>Discoba</taxon>
        <taxon>Euglenozoa</taxon>
        <taxon>Kinetoplastea</taxon>
        <taxon>Metakinetoplastina</taxon>
        <taxon>Trypanosomatida</taxon>
        <taxon>Trypanosomatidae</taxon>
        <taxon>Leishmaniinae</taxon>
        <taxon>Porcisia</taxon>
    </lineage>
</organism>
<name>A0A836HIS9_9TRYP</name>
<feature type="transmembrane region" description="Helical" evidence="1">
    <location>
        <begin position="55"/>
        <end position="74"/>
    </location>
</feature>
<keyword evidence="1" id="KW-1133">Transmembrane helix</keyword>